<dbReference type="AlphaFoldDB" id="A0A7S2SEJ4"/>
<evidence type="ECO:0000256" key="2">
    <source>
        <dbReference type="ARBA" id="ARBA00022741"/>
    </source>
</evidence>
<dbReference type="PROSITE" id="PS51421">
    <property type="entry name" value="RAS"/>
    <property type="match status" value="1"/>
</dbReference>
<evidence type="ECO:0000256" key="5">
    <source>
        <dbReference type="SAM" id="MobiDB-lite"/>
    </source>
</evidence>
<keyword evidence="4" id="KW-0449">Lipoprotein</keyword>
<keyword evidence="2" id="KW-0547">Nucleotide-binding</keyword>
<dbReference type="PRINTS" id="PR00449">
    <property type="entry name" value="RASTRNSFRMNG"/>
</dbReference>
<reference evidence="6" key="1">
    <citation type="submission" date="2021-01" db="EMBL/GenBank/DDBJ databases">
        <authorList>
            <person name="Corre E."/>
            <person name="Pelletier E."/>
            <person name="Niang G."/>
            <person name="Scheremetjew M."/>
            <person name="Finn R."/>
            <person name="Kale V."/>
            <person name="Holt S."/>
            <person name="Cochrane G."/>
            <person name="Meng A."/>
            <person name="Brown T."/>
            <person name="Cohen L."/>
        </authorList>
    </citation>
    <scope>NUCLEOTIDE SEQUENCE</scope>
    <source>
        <strain evidence="6">CCMP1243</strain>
    </source>
</reference>
<feature type="compositionally biased region" description="Basic and acidic residues" evidence="5">
    <location>
        <begin position="97"/>
        <end position="106"/>
    </location>
</feature>
<dbReference type="Gene3D" id="3.40.50.300">
    <property type="entry name" value="P-loop containing nucleotide triphosphate hydrolases"/>
    <property type="match status" value="1"/>
</dbReference>
<feature type="compositionally biased region" description="Basic residues" evidence="5">
    <location>
        <begin position="120"/>
        <end position="129"/>
    </location>
</feature>
<feature type="compositionally biased region" description="Polar residues" evidence="5">
    <location>
        <begin position="332"/>
        <end position="344"/>
    </location>
</feature>
<evidence type="ECO:0000256" key="3">
    <source>
        <dbReference type="ARBA" id="ARBA00023134"/>
    </source>
</evidence>
<dbReference type="InterPro" id="IPR001806">
    <property type="entry name" value="Small_GTPase"/>
</dbReference>
<dbReference type="PROSITE" id="PS51419">
    <property type="entry name" value="RAB"/>
    <property type="match status" value="1"/>
</dbReference>
<name>A0A7S2SEJ4_9STRA</name>
<dbReference type="SMART" id="SM00173">
    <property type="entry name" value="RAS"/>
    <property type="match status" value="1"/>
</dbReference>
<evidence type="ECO:0000256" key="1">
    <source>
        <dbReference type="ARBA" id="ARBA00006270"/>
    </source>
</evidence>
<feature type="compositionally biased region" description="Basic and acidic residues" evidence="5">
    <location>
        <begin position="10"/>
        <end position="22"/>
    </location>
</feature>
<dbReference type="SMART" id="SM00174">
    <property type="entry name" value="RHO"/>
    <property type="match status" value="1"/>
</dbReference>
<proteinExistence type="inferred from homology"/>
<evidence type="ECO:0000313" key="6">
    <source>
        <dbReference type="EMBL" id="CAD9697756.1"/>
    </source>
</evidence>
<dbReference type="InterPro" id="IPR027417">
    <property type="entry name" value="P-loop_NTPase"/>
</dbReference>
<dbReference type="InterPro" id="IPR005225">
    <property type="entry name" value="Small_GTP-bd"/>
</dbReference>
<dbReference type="SMART" id="SM00175">
    <property type="entry name" value="RAB"/>
    <property type="match status" value="1"/>
</dbReference>
<dbReference type="NCBIfam" id="TIGR00231">
    <property type="entry name" value="small_GTP"/>
    <property type="match status" value="1"/>
</dbReference>
<dbReference type="InterPro" id="IPR050305">
    <property type="entry name" value="Small_GTPase_Rab"/>
</dbReference>
<dbReference type="EMBL" id="HBHJ01021142">
    <property type="protein sequence ID" value="CAD9697756.1"/>
    <property type="molecule type" value="Transcribed_RNA"/>
</dbReference>
<dbReference type="CDD" id="cd00154">
    <property type="entry name" value="Rab"/>
    <property type="match status" value="1"/>
</dbReference>
<dbReference type="GO" id="GO:0005525">
    <property type="term" value="F:GTP binding"/>
    <property type="evidence" value="ECO:0007669"/>
    <property type="project" value="UniProtKB-KW"/>
</dbReference>
<feature type="compositionally biased region" description="Acidic residues" evidence="5">
    <location>
        <begin position="25"/>
        <end position="35"/>
    </location>
</feature>
<sequence>MAASELLMGEEGKTVDVKRGMELEQQWDDDEDDPEELRRGRTRTRSFYGVDAQEEQSALFDGFDQVRLKAKSPSFMQPPPPDTGAAAPAGNETGPRGLKDREKKALAEGLQDAEEEARLRRPSRRKGRSRTFDSDSGEESAAEALAAAQRRKTTSKLRKIKLLMLGDIGVGKTSLMTRWTENRFHANLISTAGVDFTTRELTIKDQTLQVQIWDTAGQERFHVITHSYYRGCNGIMLIYDPQSAEDSSMGRLEYWLSSIKKHASRTVQVAMVCNKIDVLDDADVKGNKSVVAGQTLSKKDGIPLFLTSAKTSRGVEEAFTSLVESIMSSNAHPPSFTDSSSNLSPKGKALGRPKGCSPYCAIS</sequence>
<protein>
    <submittedName>
        <fullName evidence="6">Uncharacterized protein</fullName>
    </submittedName>
</protein>
<organism evidence="6">
    <name type="scientific">Rhizochromulina marina</name>
    <dbReference type="NCBI Taxonomy" id="1034831"/>
    <lineage>
        <taxon>Eukaryota</taxon>
        <taxon>Sar</taxon>
        <taxon>Stramenopiles</taxon>
        <taxon>Ochrophyta</taxon>
        <taxon>Dictyochophyceae</taxon>
        <taxon>Rhizochromulinales</taxon>
        <taxon>Rhizochromulina</taxon>
    </lineage>
</organism>
<dbReference type="GO" id="GO:0003924">
    <property type="term" value="F:GTPase activity"/>
    <property type="evidence" value="ECO:0007669"/>
    <property type="project" value="InterPro"/>
</dbReference>
<feature type="region of interest" description="Disordered" evidence="5">
    <location>
        <begin position="332"/>
        <end position="363"/>
    </location>
</feature>
<dbReference type="PANTHER" id="PTHR47980">
    <property type="entry name" value="LD44762P"/>
    <property type="match status" value="1"/>
</dbReference>
<evidence type="ECO:0000256" key="4">
    <source>
        <dbReference type="ARBA" id="ARBA00023288"/>
    </source>
</evidence>
<dbReference type="FunFam" id="3.40.50.300:FF:001329">
    <property type="entry name" value="Small GTP-binding protein, putative"/>
    <property type="match status" value="1"/>
</dbReference>
<dbReference type="Pfam" id="PF00071">
    <property type="entry name" value="Ras"/>
    <property type="match status" value="1"/>
</dbReference>
<dbReference type="SUPFAM" id="SSF52540">
    <property type="entry name" value="P-loop containing nucleoside triphosphate hydrolases"/>
    <property type="match status" value="1"/>
</dbReference>
<gene>
    <name evidence="6" type="ORF">RMAR1173_LOCUS13990</name>
</gene>
<feature type="region of interest" description="Disordered" evidence="5">
    <location>
        <begin position="1"/>
        <end position="149"/>
    </location>
</feature>
<accession>A0A7S2SEJ4</accession>
<comment type="similarity">
    <text evidence="1">Belongs to the small GTPase superfamily. Rab family.</text>
</comment>
<keyword evidence="3" id="KW-0342">GTP-binding</keyword>